<comment type="caution">
    <text evidence="1">The sequence shown here is derived from an EMBL/GenBank/DDBJ whole genome shotgun (WGS) entry which is preliminary data.</text>
</comment>
<evidence type="ECO:0000313" key="1">
    <source>
        <dbReference type="EMBL" id="KAL1232590.1"/>
    </source>
</evidence>
<keyword evidence="2" id="KW-1185">Reference proteome</keyword>
<accession>A0ABR3KAD1</accession>
<protein>
    <submittedName>
        <fullName evidence="1">Uncharacterized protein</fullName>
    </submittedName>
</protein>
<evidence type="ECO:0000313" key="2">
    <source>
        <dbReference type="Proteomes" id="UP001558632"/>
    </source>
</evidence>
<sequence>MWQILPGTSLLQDCPVGHCSPTHYVADAKLFRTLIIVFNIFPLAGEQNDSPKRPPEAFCYRAKRSVHIFTAILLHSIHNLSGISTRRRTWSSAAFVGSAVLELKCDVHER</sequence>
<dbReference type="EMBL" id="JBEUSY010000451">
    <property type="protein sequence ID" value="KAL1232590.1"/>
    <property type="molecule type" value="Genomic_DNA"/>
</dbReference>
<dbReference type="Proteomes" id="UP001558632">
    <property type="component" value="Unassembled WGS sequence"/>
</dbReference>
<reference evidence="1 2" key="1">
    <citation type="submission" date="2024-07" db="EMBL/GenBank/DDBJ databases">
        <title>Enhanced genomic and transcriptomic resources for Trichinella pseudospiralis and T. spiralis underpin the discovery of pronounced molecular differences between stages and species.</title>
        <authorList>
            <person name="Pasi K.K."/>
            <person name="La Rosa G."/>
            <person name="Gomez-Morales M.A."/>
            <person name="Tosini F."/>
            <person name="Sumanam S."/>
            <person name="Young N.D."/>
            <person name="Chang B.C."/>
            <person name="Robin G.B."/>
        </authorList>
    </citation>
    <scope>NUCLEOTIDE SEQUENCE [LARGE SCALE GENOMIC DNA]</scope>
    <source>
        <strain evidence="1">ISS534</strain>
    </source>
</reference>
<organism evidence="1 2">
    <name type="scientific">Trichinella spiralis</name>
    <name type="common">Trichina worm</name>
    <dbReference type="NCBI Taxonomy" id="6334"/>
    <lineage>
        <taxon>Eukaryota</taxon>
        <taxon>Metazoa</taxon>
        <taxon>Ecdysozoa</taxon>
        <taxon>Nematoda</taxon>
        <taxon>Enoplea</taxon>
        <taxon>Dorylaimia</taxon>
        <taxon>Trichinellida</taxon>
        <taxon>Trichinellidae</taxon>
        <taxon>Trichinella</taxon>
    </lineage>
</organism>
<name>A0ABR3KAD1_TRISP</name>
<proteinExistence type="predicted"/>
<gene>
    <name evidence="1" type="ORF">TSPI_01997</name>
</gene>